<dbReference type="InterPro" id="IPR035436">
    <property type="entry name" value="Dystrophin/utrophin"/>
</dbReference>
<dbReference type="Gene3D" id="1.20.58.60">
    <property type="match status" value="16"/>
</dbReference>
<evidence type="ECO:0000256" key="3">
    <source>
        <dbReference type="ARBA" id="ARBA00004278"/>
    </source>
</evidence>
<dbReference type="CDD" id="cd00176">
    <property type="entry name" value="SPEC"/>
    <property type="match status" value="11"/>
</dbReference>
<evidence type="ECO:0000256" key="19">
    <source>
        <dbReference type="SAM" id="MobiDB-lite"/>
    </source>
</evidence>
<dbReference type="GO" id="GO:0003779">
    <property type="term" value="F:actin binding"/>
    <property type="evidence" value="ECO:0007669"/>
    <property type="project" value="UniProtKB-KW"/>
</dbReference>
<dbReference type="InterPro" id="IPR036020">
    <property type="entry name" value="WW_dom_sf"/>
</dbReference>
<dbReference type="Pfam" id="PF00307">
    <property type="entry name" value="CH"/>
    <property type="match status" value="2"/>
</dbReference>
<evidence type="ECO:0000256" key="9">
    <source>
        <dbReference type="ARBA" id="ARBA00022753"/>
    </source>
</evidence>
<evidence type="ECO:0000259" key="22">
    <source>
        <dbReference type="PROSITE" id="PS50135"/>
    </source>
</evidence>
<dbReference type="Pfam" id="PF00435">
    <property type="entry name" value="Spectrin"/>
    <property type="match status" value="10"/>
</dbReference>
<dbReference type="Pfam" id="PF00569">
    <property type="entry name" value="ZZ"/>
    <property type="match status" value="1"/>
</dbReference>
<keyword evidence="5" id="KW-0963">Cytoplasm</keyword>
<dbReference type="SMART" id="SM00456">
    <property type="entry name" value="WW"/>
    <property type="match status" value="1"/>
</dbReference>
<gene>
    <name evidence="23" type="ORF">FSP39_004327</name>
</gene>
<evidence type="ECO:0000256" key="1">
    <source>
        <dbReference type="ARBA" id="ARBA00004177"/>
    </source>
</evidence>
<dbReference type="Gene3D" id="3.30.60.90">
    <property type="match status" value="1"/>
</dbReference>
<evidence type="ECO:0000256" key="12">
    <source>
        <dbReference type="ARBA" id="ARBA00022837"/>
    </source>
</evidence>
<reference evidence="23" key="1">
    <citation type="submission" date="2019-08" db="EMBL/GenBank/DDBJ databases">
        <title>The improved chromosome-level genome for the pearl oyster Pinctada fucata martensii using PacBio sequencing and Hi-C.</title>
        <authorList>
            <person name="Zheng Z."/>
        </authorList>
    </citation>
    <scope>NUCLEOTIDE SEQUENCE</scope>
    <source>
        <strain evidence="23">ZZ-2019</strain>
        <tissue evidence="23">Adductor muscle</tissue>
    </source>
</reference>
<evidence type="ECO:0000256" key="4">
    <source>
        <dbReference type="ARBA" id="ARBA00022475"/>
    </source>
</evidence>
<keyword evidence="16" id="KW-0206">Cytoskeleton</keyword>
<keyword evidence="6" id="KW-0597">Phosphoprotein</keyword>
<accession>A0AA89BNK0</accession>
<dbReference type="GO" id="GO:0042383">
    <property type="term" value="C:sarcolemma"/>
    <property type="evidence" value="ECO:0007669"/>
    <property type="project" value="UniProtKB-SubCell"/>
</dbReference>
<dbReference type="InterPro" id="IPR000433">
    <property type="entry name" value="Znf_ZZ"/>
</dbReference>
<dbReference type="SMART" id="SM00033">
    <property type="entry name" value="CH"/>
    <property type="match status" value="2"/>
</dbReference>
<dbReference type="SUPFAM" id="SSF57850">
    <property type="entry name" value="RING/U-box"/>
    <property type="match status" value="1"/>
</dbReference>
<keyword evidence="24" id="KW-1185">Reference proteome</keyword>
<feature type="compositionally biased region" description="Polar residues" evidence="19">
    <location>
        <begin position="3467"/>
        <end position="3476"/>
    </location>
</feature>
<dbReference type="SMART" id="SM00150">
    <property type="entry name" value="SPEC"/>
    <property type="match status" value="21"/>
</dbReference>
<feature type="coiled-coil region" evidence="18">
    <location>
        <begin position="1092"/>
        <end position="1119"/>
    </location>
</feature>
<sequence>MESPPSTSSQDIVRLKMAEQKDEREDVQKKSFTKWINSQLSKASRSLVQDLFTDLRDGTHLLSLLEVLSGLTLGREKGRMRVHHINNVNKVIDILARKYQIKLVNISSNDIVDGNQKLTLGLVWSIILHWQVKDVMKDVMDDLRQTNLEKTLLTWCKESTEGYQGVVITNFTTSWRSGLAFNALLHHFRPDLFEYSTLLNKDSHYNLEHAFRVADEQLGIDRLLDPEDVDIDNPDKKSIMMYLMCFFQVLPHTNIVQTEKKDPVSPRTKAANIKNNNVHGVKESKGVMSLSSSSSQQSGMSVSSVDLATYQEDLENVLAWLLEAEEIVEKQEAIGTEVKKVKEQFNQHEELMLELTKHQDSIGVVVKEGNDLIMEKRVGEEEANEIRVQMGLLNNRWEELRLAMIDRQSKLQKKLMLLQQKQLDELAEWMANMEEEIRNQESIGSDLEAIQGQVNKHKKIQEELEVQQKKVDSLHDMVVIVDDANTESACEALETQLQHLGKKWAAICNWTEQKWLMLQDLLLKWQHFSEEQHKFSDWLAEKEAVLGHMIKCDLSDPDNVIKQVKDLKAIETDMVVQVQRFDELTECGQQIVQYVDNEEAVQKITSQLEGFQERWERLVQQMEHQSKKIANSGVELSKVSEEMMSEFSEEGRLRQPPNTAKKRKVSSAARSEFELELQKLREWFDKVESTLDLLTKDEECEQFTIEEQLVLIQDTENEIHKEKNLYKRVISLGQVVVKELKDSEESSEDVEHCITELETRWEQLNSLLSATQITVTNNMQTKSFYNELHTLKELVVSYERWTNSAESIADEAMEISKQLEQCRIKLKAMKSHEDRLEQLNKDAATLLMGDTSSSSQIKTDLEDFTHRWQATYNKIYKRQQDLVEALEKAPPKTYLEAMGALMKWISDMERVLDTEEFVVVGCDVMEEQLTQYRSLQADLQEHQSSLKYINTTGQELLSKASGEKADTLDKDLRNINARWQHVSDVIDQRLDKIEKAVGQIKQYQNQKIGIERWMEELDVFLHAPDPAQGDIANLTAHLSESNGVKDDIKTLQKNVDNVNSLSEKLTENAEPQFAKTLATEVSTLNKKWDNVVTLAEEQNKRLKDALKSSEEIYERMKAITDWLEPIKEDLVNKDYAVDSPNDLSVKCKKFKALKGDVSDKEEEVNKLNEDTNEMLNSAPAGSLQDLARSLMKLNTLWTEVYNRVDHYHQIYSTSERQWKQYSTHMDEENRHLTSLERKISRSSLSASSDAEDISEDLDDLETCLRDHTLERKNRVQDLGRELMANSIMEVKIKDELETYSNKWNILDCQAREKIHNLERSINQAQTTERQMLDMSTWMSDVTEVLQARLDADILAGDVPKEFESLKEEFQQYENILAELDKNVVELESQGNMEASVRLKDQVHLLKVTEAKSLLDKGVKLSKKLHKEISAVGDFLKTVNKELDEREATRASQNLDADLTYIKSVQEEMENRSSMVTTMNNLVQQIQELAEDKVLTEAGTDVKKIGEDWASLTKRLAVKRELLQDEISSLEILFVDFQTTLMKVKEWLGAAETTLSAHEKLPVYQQVSDVQKQAINSLEGELDDTEKQVKEIREFAVSLMSKSDRYSSMVDPEVNHLNQRWEEVRDRIKNQQNQIVESPMEVTVTTSVHSSFESRRSPSKGKEINVDDTAFQAKYDEVMKDIMVLDNSLINKGLVYKEDLTSNVEDRAIALELEVTRVQVKVTEVTDEGRQLAHEIDLADHDKAIRIYRQVEDMKSRWNNIKTNAETKKRTLVSVAPKYHRLQHELQDLSVWLDNMDRVLTDGKIENITAFEEELARRQTRYDAVVQQAKEVKKEGAGPAIEPDMASLQRRWEDISNRVVSFSDVGQMEPSSVTRTMVVTVTRGSEVRGSPVENGGSPSVYLTDLQRLLEDLGTIQGLLQSPEMYGLEYEDMDKRREIIQSVKEKMDDAQPRVESLERQRQDVFPQCSGSEIGRVRVMLEQLRADWRQINEEYVTVNRRLNHATDQWEQLQRDLSEMSVWLDRTESLVKDDQSEATYKELESKIKIQQGMVNSVNAAGNEIVHESADKEATELRERLDALNTRWKSLCVAVADGRDQSDATSVQTSSEFTEDMDDLFFWIDETENILSSFVTMEEEALDDILDKMKDREEEISSKKLVLATLNRNGDKLQTDTGLSSQDKDNIKKDLENLNDRFSKLSAEVPVQIRSLTERLHRLRSFQLEVDEVQSWLSATRTVLESQHLTQEAWNAAKEEAKKKQSSIDSVNAGYSQLMEDCAEQEVVVPDSIQQQIQTLNSDWLLVKRLLEQSPSFPDKPVEEVVTQVTVTTVSVENKADDQSIVQDLDRCVAGLTDWLTLLDRMLRSQRVTVGDLQDIEQMKNKQQNMLQEMDGKRVQLDRVLATVERPQFHDSHNTLRDRAEKLRTQWEDAVRHVTDRKNELDDMLLECRQLEEMYAEFERWLGQIEEDVALHPVKPTAANIDQQIAKQKKIQSEVDDRQKMMDKIKQLAHKLIEDYSQDDTSYIKLQVEKTMNRWSALLHRLAFNIKSLQSNRNSIEHIDSTLDGFIHWMAEMEKSFTRLIDETSKEEVRHNEDLCNEYLTQFKDLQTEVDSNKTTYDSLSSSGAQLAHTMVNSNSEMLKNRLEEMNLGWTRLISKSMEIRGRLETNTDQGLHLVSTLQELIGWMVAKQQELVKQRPLGGDLEKLKSQSAQSQAIWSSLESKRPLVEQSLQYGSSYLGEEANEEKRKSTGSNEGSDLDDSFTLSESPPDVKHVKTKLKRQLRLIKRKWGDLCQGSQEWQSRIDQAIEKMNSLHRGLEDLESRLKDAEKVRNQWQPVPEIVIDNLQRNIDDLKTFQNEVLPIQGYVDIVNDYAEQLKNFHVAISTANIHRINEDVTRWNELQISIDDRLKALQEALRDFGPDSQHYLSASIDHPWERAVSGNKVPYYINHSTTTTHWDHPVMTALMENLTDFNNVRFAAYRTAMKLRMLQKKLRLDLLPMKVAIEAFDRHELRGRNDNVMGVIEIINCVATMYEHISDNHPDLVNVPLCVDLVLNWILNVYDIARSGKVRVLSFKVCLILLCNGHLDDKYKFLFRLIADTDGFSDQRKLGLLLHDCMQIPRQLGEIASFGGSNVEPSVRSCFEKAHGRPEIQVNHFLEWLKLEPQSLVWLPVLHRLAAAETAKHQAKCNICKEFPIVGFRYRCLKCFNFDICQNCFFSGRKTKTHKLTHPMQEYCTATTSGEDVRDFTKVLKNKFKSKSYFKKHPRLGFLPVQSVLEGDFVPDSSSPSPQNSVSSQDMHSRMELYANRLAEVEQRQATSTPDSEDEHNLIAQYCQSLNGDTSTQALKSPMQIMMAVDSEQKAELESMIKDLEEQNRSLQAEYNRLYESKQARVNGHDDTSIEETDEEVIAEAKLLRQHKGRLESRMKILEEHNKQLEAQLYRLRRLLNQGDESLSREVKHQSVPVSPSSPKSTTHQPQSKFTPKTEALHNGRTGSGSNVGDLFQMAGQVGDAVGNLVTVMTDDDDLDEKEEDKTKH</sequence>
<feature type="coiled-coil region" evidence="18">
    <location>
        <begin position="3348"/>
        <end position="3382"/>
    </location>
</feature>
<dbReference type="PROSITE" id="PS01357">
    <property type="entry name" value="ZF_ZZ_1"/>
    <property type="match status" value="1"/>
</dbReference>
<dbReference type="GO" id="GO:0016010">
    <property type="term" value="C:dystrophin-associated glycoprotein complex"/>
    <property type="evidence" value="ECO:0007669"/>
    <property type="project" value="UniProtKB-ARBA"/>
</dbReference>
<dbReference type="PROSITE" id="PS50021">
    <property type="entry name" value="CH"/>
    <property type="match status" value="2"/>
</dbReference>
<name>A0AA89BNK0_PINIB</name>
<feature type="compositionally biased region" description="Polar residues" evidence="19">
    <location>
        <begin position="1"/>
        <end position="11"/>
    </location>
</feature>
<dbReference type="PANTHER" id="PTHR12268:SF14">
    <property type="entry name" value="DYSTROPHIN-1"/>
    <property type="match status" value="1"/>
</dbReference>
<dbReference type="CDD" id="cd16242">
    <property type="entry name" value="EFh_DMD_like"/>
    <property type="match status" value="1"/>
</dbReference>
<dbReference type="Gene3D" id="2.20.70.10">
    <property type="match status" value="1"/>
</dbReference>
<feature type="domain" description="ZZ-type" evidence="22">
    <location>
        <begin position="3177"/>
        <end position="3233"/>
    </location>
</feature>
<dbReference type="PIRSF" id="PIRSF002341">
    <property type="entry name" value="Dystrophin/utrophin"/>
    <property type="match status" value="1"/>
</dbReference>
<dbReference type="Proteomes" id="UP001186944">
    <property type="component" value="Unassembled WGS sequence"/>
</dbReference>
<keyword evidence="10 17" id="KW-0863">Zinc-finger</keyword>
<dbReference type="InterPro" id="IPR036872">
    <property type="entry name" value="CH_dom_sf"/>
</dbReference>
<dbReference type="PANTHER" id="PTHR12268">
    <property type="entry name" value="E3 UBIQUITIN-PROTEIN LIGASE KCMF1"/>
    <property type="match status" value="1"/>
</dbReference>
<evidence type="ECO:0000256" key="7">
    <source>
        <dbReference type="ARBA" id="ARBA00022723"/>
    </source>
</evidence>
<dbReference type="Pfam" id="PF09069">
    <property type="entry name" value="EF-hand_3"/>
    <property type="match status" value="1"/>
</dbReference>
<dbReference type="GO" id="GO:0005856">
    <property type="term" value="C:cytoskeleton"/>
    <property type="evidence" value="ECO:0007669"/>
    <property type="project" value="UniProtKB-SubCell"/>
</dbReference>
<dbReference type="InterPro" id="IPR002017">
    <property type="entry name" value="Spectrin_repeat"/>
</dbReference>
<feature type="coiled-coil region" evidence="18">
    <location>
        <begin position="2797"/>
        <end position="2824"/>
    </location>
</feature>
<keyword evidence="4" id="KW-1003">Cell membrane</keyword>
<keyword evidence="15" id="KW-0009">Actin-binding</keyword>
<evidence type="ECO:0000256" key="15">
    <source>
        <dbReference type="ARBA" id="ARBA00023203"/>
    </source>
</evidence>
<feature type="domain" description="Calponin-homology (CH)" evidence="21">
    <location>
        <begin position="26"/>
        <end position="131"/>
    </location>
</feature>
<feature type="coiled-coil region" evidence="18">
    <location>
        <begin position="1150"/>
        <end position="1177"/>
    </location>
</feature>
<evidence type="ECO:0000256" key="2">
    <source>
        <dbReference type="ARBA" id="ARBA00004245"/>
    </source>
</evidence>
<dbReference type="SUPFAM" id="SSF46966">
    <property type="entry name" value="Spectrin repeat"/>
    <property type="match status" value="16"/>
</dbReference>
<feature type="coiled-coil region" evidence="18">
    <location>
        <begin position="423"/>
        <end position="477"/>
    </location>
</feature>
<dbReference type="InterPro" id="IPR001715">
    <property type="entry name" value="CH_dom"/>
</dbReference>
<feature type="domain" description="WW" evidence="20">
    <location>
        <begin position="2923"/>
        <end position="2956"/>
    </location>
</feature>
<dbReference type="FunFam" id="2.20.70.10:FF:000004">
    <property type="entry name" value="dystrophin isoform X1"/>
    <property type="match status" value="1"/>
</dbReference>
<dbReference type="CDD" id="cd02334">
    <property type="entry name" value="ZZ_dystrophin"/>
    <property type="match status" value="1"/>
</dbReference>
<feature type="region of interest" description="Disordered" evidence="19">
    <location>
        <begin position="2731"/>
        <end position="2764"/>
    </location>
</feature>
<dbReference type="SUPFAM" id="SSF47576">
    <property type="entry name" value="Calponin-homology domain, CH-domain"/>
    <property type="match status" value="1"/>
</dbReference>
<feature type="region of interest" description="Disordered" evidence="19">
    <location>
        <begin position="3446"/>
        <end position="3496"/>
    </location>
</feature>
<feature type="coiled-coil region" evidence="18">
    <location>
        <begin position="3413"/>
        <end position="3443"/>
    </location>
</feature>
<feature type="coiled-coil region" evidence="18">
    <location>
        <begin position="1362"/>
        <end position="1389"/>
    </location>
</feature>
<evidence type="ECO:0000259" key="21">
    <source>
        <dbReference type="PROSITE" id="PS50021"/>
    </source>
</evidence>
<evidence type="ECO:0000256" key="6">
    <source>
        <dbReference type="ARBA" id="ARBA00022553"/>
    </source>
</evidence>
<dbReference type="Pfam" id="PF09068">
    <property type="entry name" value="EF-hand_2"/>
    <property type="match status" value="1"/>
</dbReference>
<dbReference type="InterPro" id="IPR015153">
    <property type="entry name" value="EF-hand_dom_typ1"/>
</dbReference>
<proteinExistence type="predicted"/>
<dbReference type="GO" id="GO:0008270">
    <property type="term" value="F:zinc ion binding"/>
    <property type="evidence" value="ECO:0007669"/>
    <property type="project" value="UniProtKB-KW"/>
</dbReference>
<feature type="region of interest" description="Disordered" evidence="19">
    <location>
        <begin position="1"/>
        <end position="25"/>
    </location>
</feature>
<evidence type="ECO:0000256" key="10">
    <source>
        <dbReference type="ARBA" id="ARBA00022771"/>
    </source>
</evidence>
<dbReference type="InterPro" id="IPR015154">
    <property type="entry name" value="EF-hand_dom_typ2"/>
</dbReference>
<dbReference type="InterPro" id="IPR018159">
    <property type="entry name" value="Spectrin/alpha-actinin"/>
</dbReference>
<keyword evidence="14" id="KW-0472">Membrane</keyword>
<evidence type="ECO:0000256" key="17">
    <source>
        <dbReference type="PROSITE-ProRule" id="PRU00228"/>
    </source>
</evidence>
<evidence type="ECO:0000256" key="18">
    <source>
        <dbReference type="SAM" id="Coils"/>
    </source>
</evidence>
<dbReference type="PROSITE" id="PS50020">
    <property type="entry name" value="WW_DOMAIN_2"/>
    <property type="match status" value="1"/>
</dbReference>
<dbReference type="InterPro" id="IPR011992">
    <property type="entry name" value="EF-hand-dom_pair"/>
</dbReference>
<dbReference type="InterPro" id="IPR001589">
    <property type="entry name" value="Actinin_actin-bd_CS"/>
</dbReference>
<evidence type="ECO:0000256" key="16">
    <source>
        <dbReference type="ARBA" id="ARBA00023212"/>
    </source>
</evidence>
<dbReference type="GO" id="GO:0005768">
    <property type="term" value="C:endosome"/>
    <property type="evidence" value="ECO:0007669"/>
    <property type="project" value="UniProtKB-SubCell"/>
</dbReference>
<keyword evidence="7" id="KW-0479">Metal-binding</keyword>
<feature type="domain" description="Calponin-homology (CH)" evidence="21">
    <location>
        <begin position="146"/>
        <end position="251"/>
    </location>
</feature>
<keyword evidence="12" id="KW-0106">Calcium</keyword>
<evidence type="ECO:0000256" key="8">
    <source>
        <dbReference type="ARBA" id="ARBA00022737"/>
    </source>
</evidence>
<keyword evidence="13 18" id="KW-0175">Coiled coil</keyword>
<evidence type="ECO:0008006" key="25">
    <source>
        <dbReference type="Google" id="ProtNLM"/>
    </source>
</evidence>
<protein>
    <recommendedName>
        <fullName evidence="25">Dystrophin</fullName>
    </recommendedName>
</protein>
<dbReference type="InterPro" id="IPR043145">
    <property type="entry name" value="Znf_ZZ_sf"/>
</dbReference>
<dbReference type="FunFam" id="3.30.60.90:FF:000001">
    <property type="entry name" value="Dystrophin isoform 2"/>
    <property type="match status" value="1"/>
</dbReference>
<keyword evidence="11" id="KW-0862">Zinc</keyword>
<evidence type="ECO:0000259" key="20">
    <source>
        <dbReference type="PROSITE" id="PS50020"/>
    </source>
</evidence>
<evidence type="ECO:0000313" key="23">
    <source>
        <dbReference type="EMBL" id="KAK3089530.1"/>
    </source>
</evidence>
<dbReference type="PROSITE" id="PS00020">
    <property type="entry name" value="ACTININ_2"/>
    <property type="match status" value="1"/>
</dbReference>
<evidence type="ECO:0000256" key="13">
    <source>
        <dbReference type="ARBA" id="ARBA00023054"/>
    </source>
</evidence>
<evidence type="ECO:0000313" key="24">
    <source>
        <dbReference type="Proteomes" id="UP001186944"/>
    </source>
</evidence>
<dbReference type="InterPro" id="IPR050774">
    <property type="entry name" value="KCMF1/Dystrophin"/>
</dbReference>
<feature type="coiled-coil region" evidence="18">
    <location>
        <begin position="1567"/>
        <end position="1633"/>
    </location>
</feature>
<dbReference type="SMART" id="SM00291">
    <property type="entry name" value="ZnF_ZZ"/>
    <property type="match status" value="1"/>
</dbReference>
<dbReference type="PROSITE" id="PS50135">
    <property type="entry name" value="ZF_ZZ_2"/>
    <property type="match status" value="1"/>
</dbReference>
<evidence type="ECO:0000256" key="11">
    <source>
        <dbReference type="ARBA" id="ARBA00022833"/>
    </source>
</evidence>
<feature type="compositionally biased region" description="Low complexity" evidence="19">
    <location>
        <begin position="3456"/>
        <end position="3466"/>
    </location>
</feature>
<dbReference type="EMBL" id="VSWD01000010">
    <property type="protein sequence ID" value="KAK3089530.1"/>
    <property type="molecule type" value="Genomic_DNA"/>
</dbReference>
<dbReference type="InterPro" id="IPR057057">
    <property type="entry name" value="Spectrin_SYNE1"/>
</dbReference>
<evidence type="ECO:0000256" key="5">
    <source>
        <dbReference type="ARBA" id="ARBA00022490"/>
    </source>
</evidence>
<dbReference type="FunFam" id="1.20.58.60:FF:000075">
    <property type="entry name" value="utrophin isoform X1"/>
    <property type="match status" value="1"/>
</dbReference>
<dbReference type="CDD" id="cd21186">
    <property type="entry name" value="CH_DMD-like_rpt1"/>
    <property type="match status" value="1"/>
</dbReference>
<dbReference type="SUPFAM" id="SSF47473">
    <property type="entry name" value="EF-hand"/>
    <property type="match status" value="2"/>
</dbReference>
<dbReference type="Gene3D" id="1.10.418.10">
    <property type="entry name" value="Calponin-like domain"/>
    <property type="match status" value="2"/>
</dbReference>
<dbReference type="SUPFAM" id="SSF51045">
    <property type="entry name" value="WW domain"/>
    <property type="match status" value="1"/>
</dbReference>
<dbReference type="FunFam" id="1.10.418.10:FF:000023">
    <property type="entry name" value="EH domain-binding protein 1 isoform X1"/>
    <property type="match status" value="1"/>
</dbReference>
<dbReference type="GO" id="GO:0099536">
    <property type="term" value="P:synaptic signaling"/>
    <property type="evidence" value="ECO:0007669"/>
    <property type="project" value="TreeGrafter"/>
</dbReference>
<keyword evidence="8" id="KW-0677">Repeat</keyword>
<organism evidence="23 24">
    <name type="scientific">Pinctada imbricata</name>
    <name type="common">Atlantic pearl-oyster</name>
    <name type="synonym">Pinctada martensii</name>
    <dbReference type="NCBI Taxonomy" id="66713"/>
    <lineage>
        <taxon>Eukaryota</taxon>
        <taxon>Metazoa</taxon>
        <taxon>Spiralia</taxon>
        <taxon>Lophotrochozoa</taxon>
        <taxon>Mollusca</taxon>
        <taxon>Bivalvia</taxon>
        <taxon>Autobranchia</taxon>
        <taxon>Pteriomorphia</taxon>
        <taxon>Pterioida</taxon>
        <taxon>Pterioidea</taxon>
        <taxon>Pteriidae</taxon>
        <taxon>Pinctada</taxon>
    </lineage>
</organism>
<dbReference type="Pfam" id="PF25034">
    <property type="entry name" value="Spectrin_SYNE1"/>
    <property type="match status" value="1"/>
</dbReference>
<keyword evidence="9" id="KW-0967">Endosome</keyword>
<feature type="compositionally biased region" description="Basic and acidic residues" evidence="19">
    <location>
        <begin position="13"/>
        <end position="25"/>
    </location>
</feature>
<dbReference type="InterPro" id="IPR001202">
    <property type="entry name" value="WW_dom"/>
</dbReference>
<dbReference type="Gene3D" id="1.10.238.10">
    <property type="entry name" value="EF-hand"/>
    <property type="match status" value="2"/>
</dbReference>
<comment type="caution">
    <text evidence="23">The sequence shown here is derived from an EMBL/GenBank/DDBJ whole genome shotgun (WGS) entry which is preliminary data.</text>
</comment>
<dbReference type="CDD" id="cd00201">
    <property type="entry name" value="WW"/>
    <property type="match status" value="1"/>
</dbReference>
<evidence type="ECO:0000256" key="14">
    <source>
        <dbReference type="ARBA" id="ARBA00023136"/>
    </source>
</evidence>
<dbReference type="GO" id="GO:0045202">
    <property type="term" value="C:synapse"/>
    <property type="evidence" value="ECO:0007669"/>
    <property type="project" value="GOC"/>
</dbReference>
<comment type="subcellular location">
    <subcellularLocation>
        <location evidence="3">Cell membrane</location>
        <location evidence="3">Sarcolemma</location>
        <topology evidence="3">Peripheral membrane protein</topology>
        <orientation evidence="3">Cytoplasmic side</orientation>
    </subcellularLocation>
    <subcellularLocation>
        <location evidence="2">Cytoplasm</location>
        <location evidence="2">Cytoskeleton</location>
    </subcellularLocation>
    <subcellularLocation>
        <location evidence="1">Endosome</location>
    </subcellularLocation>
</comment>